<evidence type="ECO:0000313" key="2">
    <source>
        <dbReference type="EMBL" id="EDW79145.1"/>
    </source>
</evidence>
<feature type="chain" id="PRO_5002819236" evidence="1">
    <location>
        <begin position="20"/>
        <end position="178"/>
    </location>
</feature>
<keyword evidence="3" id="KW-1185">Reference proteome</keyword>
<dbReference type="STRING" id="7260.B4N4S1"/>
<accession>B4N4S1</accession>
<sequence>MATLHLLFCFSTFLLIANALELTPQLLSAAVSSAGNDLKTKPTFPFALDEEVEGIELPIEVPQTVDNEEANELPTIKAQPQHSMPPAWITFADEPAPPAPPPKQLRLTGKSAFIKLPPGMGHHKHSHGHGGSHSYGSCSIEITSKVPGICSPMRIGIGSQCISGEYMEFYTAPHCANF</sequence>
<dbReference type="eggNOG" id="ENOG502TCB9">
    <property type="taxonomic scope" value="Eukaryota"/>
</dbReference>
<dbReference type="PhylomeDB" id="B4N4S1"/>
<gene>
    <name evidence="2" type="primary">Dwil\GK10396</name>
    <name evidence="2" type="ORF">Dwil_GK10396</name>
</gene>
<dbReference type="OrthoDB" id="7915731at2759"/>
<dbReference type="Proteomes" id="UP000007798">
    <property type="component" value="Unassembled WGS sequence"/>
</dbReference>
<dbReference type="OMA" id="SHGHRSC"/>
<evidence type="ECO:0000313" key="3">
    <source>
        <dbReference type="Proteomes" id="UP000007798"/>
    </source>
</evidence>
<reference evidence="2 3" key="1">
    <citation type="journal article" date="2007" name="Nature">
        <title>Evolution of genes and genomes on the Drosophila phylogeny.</title>
        <authorList>
            <consortium name="Drosophila 12 Genomes Consortium"/>
            <person name="Clark A.G."/>
            <person name="Eisen M.B."/>
            <person name="Smith D.R."/>
            <person name="Bergman C.M."/>
            <person name="Oliver B."/>
            <person name="Markow T.A."/>
            <person name="Kaufman T.C."/>
            <person name="Kellis M."/>
            <person name="Gelbart W."/>
            <person name="Iyer V.N."/>
            <person name="Pollard D.A."/>
            <person name="Sackton T.B."/>
            <person name="Larracuente A.M."/>
            <person name="Singh N.D."/>
            <person name="Abad J.P."/>
            <person name="Abt D.N."/>
            <person name="Adryan B."/>
            <person name="Aguade M."/>
            <person name="Akashi H."/>
            <person name="Anderson W.W."/>
            <person name="Aquadro C.F."/>
            <person name="Ardell D.H."/>
            <person name="Arguello R."/>
            <person name="Artieri C.G."/>
            <person name="Barbash D.A."/>
            <person name="Barker D."/>
            <person name="Barsanti P."/>
            <person name="Batterham P."/>
            <person name="Batzoglou S."/>
            <person name="Begun D."/>
            <person name="Bhutkar A."/>
            <person name="Blanco E."/>
            <person name="Bosak S.A."/>
            <person name="Bradley R.K."/>
            <person name="Brand A.D."/>
            <person name="Brent M.R."/>
            <person name="Brooks A.N."/>
            <person name="Brown R.H."/>
            <person name="Butlin R.K."/>
            <person name="Caggese C."/>
            <person name="Calvi B.R."/>
            <person name="Bernardo de Carvalho A."/>
            <person name="Caspi A."/>
            <person name="Castrezana S."/>
            <person name="Celniker S.E."/>
            <person name="Chang J.L."/>
            <person name="Chapple C."/>
            <person name="Chatterji S."/>
            <person name="Chinwalla A."/>
            <person name="Civetta A."/>
            <person name="Clifton S.W."/>
            <person name="Comeron J.M."/>
            <person name="Costello J.C."/>
            <person name="Coyne J.A."/>
            <person name="Daub J."/>
            <person name="David R.G."/>
            <person name="Delcher A.L."/>
            <person name="Delehaunty K."/>
            <person name="Do C.B."/>
            <person name="Ebling H."/>
            <person name="Edwards K."/>
            <person name="Eickbush T."/>
            <person name="Evans J.D."/>
            <person name="Filipski A."/>
            <person name="Findeiss S."/>
            <person name="Freyhult E."/>
            <person name="Fulton L."/>
            <person name="Fulton R."/>
            <person name="Garcia A.C."/>
            <person name="Gardiner A."/>
            <person name="Garfield D.A."/>
            <person name="Garvin B.E."/>
            <person name="Gibson G."/>
            <person name="Gilbert D."/>
            <person name="Gnerre S."/>
            <person name="Godfrey J."/>
            <person name="Good R."/>
            <person name="Gotea V."/>
            <person name="Gravely B."/>
            <person name="Greenberg A.J."/>
            <person name="Griffiths-Jones S."/>
            <person name="Gross S."/>
            <person name="Guigo R."/>
            <person name="Gustafson E.A."/>
            <person name="Haerty W."/>
            <person name="Hahn M.W."/>
            <person name="Halligan D.L."/>
            <person name="Halpern A.L."/>
            <person name="Halter G.M."/>
            <person name="Han M.V."/>
            <person name="Heger A."/>
            <person name="Hillier L."/>
            <person name="Hinrichs A.S."/>
            <person name="Holmes I."/>
            <person name="Hoskins R.A."/>
            <person name="Hubisz M.J."/>
            <person name="Hultmark D."/>
            <person name="Huntley M.A."/>
            <person name="Jaffe D.B."/>
            <person name="Jagadeeshan S."/>
            <person name="Jeck W.R."/>
            <person name="Johnson J."/>
            <person name="Jones C.D."/>
            <person name="Jordan W.C."/>
            <person name="Karpen G.H."/>
            <person name="Kataoka E."/>
            <person name="Keightley P.D."/>
            <person name="Kheradpour P."/>
            <person name="Kirkness E.F."/>
            <person name="Koerich L.B."/>
            <person name="Kristiansen K."/>
            <person name="Kudrna D."/>
            <person name="Kulathinal R.J."/>
            <person name="Kumar S."/>
            <person name="Kwok R."/>
            <person name="Lander E."/>
            <person name="Langley C.H."/>
            <person name="Lapoint R."/>
            <person name="Lazzaro B.P."/>
            <person name="Lee S.J."/>
            <person name="Levesque L."/>
            <person name="Li R."/>
            <person name="Lin C.F."/>
            <person name="Lin M.F."/>
            <person name="Lindblad-Toh K."/>
            <person name="Llopart A."/>
            <person name="Long M."/>
            <person name="Low L."/>
            <person name="Lozovsky E."/>
            <person name="Lu J."/>
            <person name="Luo M."/>
            <person name="Machado C.A."/>
            <person name="Makalowski W."/>
            <person name="Marzo M."/>
            <person name="Matsuda M."/>
            <person name="Matzkin L."/>
            <person name="McAllister B."/>
            <person name="McBride C.S."/>
            <person name="McKernan B."/>
            <person name="McKernan K."/>
            <person name="Mendez-Lago M."/>
            <person name="Minx P."/>
            <person name="Mollenhauer M.U."/>
            <person name="Montooth K."/>
            <person name="Mount S.M."/>
            <person name="Mu X."/>
            <person name="Myers E."/>
            <person name="Negre B."/>
            <person name="Newfeld S."/>
            <person name="Nielsen R."/>
            <person name="Noor M.A."/>
            <person name="O'Grady P."/>
            <person name="Pachter L."/>
            <person name="Papaceit M."/>
            <person name="Parisi M.J."/>
            <person name="Parisi M."/>
            <person name="Parts L."/>
            <person name="Pedersen J.S."/>
            <person name="Pesole G."/>
            <person name="Phillippy A.M."/>
            <person name="Ponting C.P."/>
            <person name="Pop M."/>
            <person name="Porcelli D."/>
            <person name="Powell J.R."/>
            <person name="Prohaska S."/>
            <person name="Pruitt K."/>
            <person name="Puig M."/>
            <person name="Quesneville H."/>
            <person name="Ram K.R."/>
            <person name="Rand D."/>
            <person name="Rasmussen M.D."/>
            <person name="Reed L.K."/>
            <person name="Reenan R."/>
            <person name="Reily A."/>
            <person name="Remington K.A."/>
            <person name="Rieger T.T."/>
            <person name="Ritchie M.G."/>
            <person name="Robin C."/>
            <person name="Rogers Y.H."/>
            <person name="Rohde C."/>
            <person name="Rozas J."/>
            <person name="Rubenfield M.J."/>
            <person name="Ruiz A."/>
            <person name="Russo S."/>
            <person name="Salzberg S.L."/>
            <person name="Sanchez-Gracia A."/>
            <person name="Saranga D.J."/>
            <person name="Sato H."/>
            <person name="Schaeffer S.W."/>
            <person name="Schatz M.C."/>
            <person name="Schlenke T."/>
            <person name="Schwartz R."/>
            <person name="Segarra C."/>
            <person name="Singh R.S."/>
            <person name="Sirot L."/>
            <person name="Sirota M."/>
            <person name="Sisneros N.B."/>
            <person name="Smith C.D."/>
            <person name="Smith T.F."/>
            <person name="Spieth J."/>
            <person name="Stage D.E."/>
            <person name="Stark A."/>
            <person name="Stephan W."/>
            <person name="Strausberg R.L."/>
            <person name="Strempel S."/>
            <person name="Sturgill D."/>
            <person name="Sutton G."/>
            <person name="Sutton G.G."/>
            <person name="Tao W."/>
            <person name="Teichmann S."/>
            <person name="Tobari Y.N."/>
            <person name="Tomimura Y."/>
            <person name="Tsolas J.M."/>
            <person name="Valente V.L."/>
            <person name="Venter E."/>
            <person name="Venter J.C."/>
            <person name="Vicario S."/>
            <person name="Vieira F.G."/>
            <person name="Vilella A.J."/>
            <person name="Villasante A."/>
            <person name="Walenz B."/>
            <person name="Wang J."/>
            <person name="Wasserman M."/>
            <person name="Watts T."/>
            <person name="Wilson D."/>
            <person name="Wilson R.K."/>
            <person name="Wing R.A."/>
            <person name="Wolfner M.F."/>
            <person name="Wong A."/>
            <person name="Wong G.K."/>
            <person name="Wu C.I."/>
            <person name="Wu G."/>
            <person name="Yamamoto D."/>
            <person name="Yang H.P."/>
            <person name="Yang S.P."/>
            <person name="Yorke J.A."/>
            <person name="Yoshida K."/>
            <person name="Zdobnov E."/>
            <person name="Zhang P."/>
            <person name="Zhang Y."/>
            <person name="Zimin A.V."/>
            <person name="Baldwin J."/>
            <person name="Abdouelleil A."/>
            <person name="Abdulkadir J."/>
            <person name="Abebe A."/>
            <person name="Abera B."/>
            <person name="Abreu J."/>
            <person name="Acer S.C."/>
            <person name="Aftuck L."/>
            <person name="Alexander A."/>
            <person name="An P."/>
            <person name="Anderson E."/>
            <person name="Anderson S."/>
            <person name="Arachi H."/>
            <person name="Azer M."/>
            <person name="Bachantsang P."/>
            <person name="Barry A."/>
            <person name="Bayul T."/>
            <person name="Berlin A."/>
            <person name="Bessette D."/>
            <person name="Bloom T."/>
            <person name="Blye J."/>
            <person name="Boguslavskiy L."/>
            <person name="Bonnet C."/>
            <person name="Boukhgalter B."/>
            <person name="Bourzgui I."/>
            <person name="Brown A."/>
            <person name="Cahill P."/>
            <person name="Channer S."/>
            <person name="Cheshatsang Y."/>
            <person name="Chuda L."/>
            <person name="Citroen M."/>
            <person name="Collymore A."/>
            <person name="Cooke P."/>
            <person name="Costello M."/>
            <person name="D'Aco K."/>
            <person name="Daza R."/>
            <person name="De Haan G."/>
            <person name="DeGray S."/>
            <person name="DeMaso C."/>
            <person name="Dhargay N."/>
            <person name="Dooley K."/>
            <person name="Dooley E."/>
            <person name="Doricent M."/>
            <person name="Dorje P."/>
            <person name="Dorjee K."/>
            <person name="Dupes A."/>
            <person name="Elong R."/>
            <person name="Falk J."/>
            <person name="Farina A."/>
            <person name="Faro S."/>
            <person name="Ferguson D."/>
            <person name="Fisher S."/>
            <person name="Foley C.D."/>
            <person name="Franke A."/>
            <person name="Friedrich D."/>
            <person name="Gadbois L."/>
            <person name="Gearin G."/>
            <person name="Gearin C.R."/>
            <person name="Giannoukos G."/>
            <person name="Goode T."/>
            <person name="Graham J."/>
            <person name="Grandbois E."/>
            <person name="Grewal S."/>
            <person name="Gyaltsen K."/>
            <person name="Hafez N."/>
            <person name="Hagos B."/>
            <person name="Hall J."/>
            <person name="Henson C."/>
            <person name="Hollinger A."/>
            <person name="Honan T."/>
            <person name="Huard M.D."/>
            <person name="Hughes L."/>
            <person name="Hurhula B."/>
            <person name="Husby M.E."/>
            <person name="Kamat A."/>
            <person name="Kanga B."/>
            <person name="Kashin S."/>
            <person name="Khazanovich D."/>
            <person name="Kisner P."/>
            <person name="Lance K."/>
            <person name="Lara M."/>
            <person name="Lee W."/>
            <person name="Lennon N."/>
            <person name="Letendre F."/>
            <person name="LeVine R."/>
            <person name="Lipovsky A."/>
            <person name="Liu X."/>
            <person name="Liu J."/>
            <person name="Liu S."/>
            <person name="Lokyitsang T."/>
            <person name="Lokyitsang Y."/>
            <person name="Lubonja R."/>
            <person name="Lui A."/>
            <person name="MacDonald P."/>
            <person name="Magnisalis V."/>
            <person name="Maru K."/>
            <person name="Matthews C."/>
            <person name="McCusker W."/>
            <person name="McDonough S."/>
            <person name="Mehta T."/>
            <person name="Meldrim J."/>
            <person name="Meneus L."/>
            <person name="Mihai O."/>
            <person name="Mihalev A."/>
            <person name="Mihova T."/>
            <person name="Mittelman R."/>
            <person name="Mlenga V."/>
            <person name="Montmayeur A."/>
            <person name="Mulrain L."/>
            <person name="Navidi A."/>
            <person name="Naylor J."/>
            <person name="Negash T."/>
            <person name="Nguyen T."/>
            <person name="Nguyen N."/>
            <person name="Nicol R."/>
            <person name="Norbu C."/>
            <person name="Norbu N."/>
            <person name="Novod N."/>
            <person name="O'Neill B."/>
            <person name="Osman S."/>
            <person name="Markiewicz E."/>
            <person name="Oyono O.L."/>
            <person name="Patti C."/>
            <person name="Phunkhang P."/>
            <person name="Pierre F."/>
            <person name="Priest M."/>
            <person name="Raghuraman S."/>
            <person name="Rege F."/>
            <person name="Reyes R."/>
            <person name="Rise C."/>
            <person name="Rogov P."/>
            <person name="Ross K."/>
            <person name="Ryan E."/>
            <person name="Settipalli S."/>
            <person name="Shea T."/>
            <person name="Sherpa N."/>
            <person name="Shi L."/>
            <person name="Shih D."/>
            <person name="Sparrow T."/>
            <person name="Spaulding J."/>
            <person name="Stalker J."/>
            <person name="Stange-Thomann N."/>
            <person name="Stavropoulos S."/>
            <person name="Stone C."/>
            <person name="Strader C."/>
            <person name="Tesfaye S."/>
            <person name="Thomson T."/>
            <person name="Thoulutsang Y."/>
            <person name="Thoulutsang D."/>
            <person name="Topham K."/>
            <person name="Topping I."/>
            <person name="Tsamla T."/>
            <person name="Vassiliev H."/>
            <person name="Vo A."/>
            <person name="Wangchuk T."/>
            <person name="Wangdi T."/>
            <person name="Weiand M."/>
            <person name="Wilkinson J."/>
            <person name="Wilson A."/>
            <person name="Yadav S."/>
            <person name="Young G."/>
            <person name="Yu Q."/>
            <person name="Zembek L."/>
            <person name="Zhong D."/>
            <person name="Zimmer A."/>
            <person name="Zwirko Z."/>
            <person name="Jaffe D.B."/>
            <person name="Alvarez P."/>
            <person name="Brockman W."/>
            <person name="Butler J."/>
            <person name="Chin C."/>
            <person name="Gnerre S."/>
            <person name="Grabherr M."/>
            <person name="Kleber M."/>
            <person name="Mauceli E."/>
            <person name="MacCallum I."/>
        </authorList>
    </citation>
    <scope>NUCLEOTIDE SEQUENCE [LARGE SCALE GENOMIC DNA]</scope>
    <source>
        <strain evidence="3">Tucson 14030-0811.24</strain>
    </source>
</reference>
<feature type="signal peptide" evidence="1">
    <location>
        <begin position="1"/>
        <end position="19"/>
    </location>
</feature>
<organism evidence="2 3">
    <name type="scientific">Drosophila willistoni</name>
    <name type="common">Fruit fly</name>
    <dbReference type="NCBI Taxonomy" id="7260"/>
    <lineage>
        <taxon>Eukaryota</taxon>
        <taxon>Metazoa</taxon>
        <taxon>Ecdysozoa</taxon>
        <taxon>Arthropoda</taxon>
        <taxon>Hexapoda</taxon>
        <taxon>Insecta</taxon>
        <taxon>Pterygota</taxon>
        <taxon>Neoptera</taxon>
        <taxon>Endopterygota</taxon>
        <taxon>Diptera</taxon>
        <taxon>Brachycera</taxon>
        <taxon>Muscomorpha</taxon>
        <taxon>Ephydroidea</taxon>
        <taxon>Drosophilidae</taxon>
        <taxon>Drosophila</taxon>
        <taxon>Sophophora</taxon>
    </lineage>
</organism>
<dbReference type="KEGG" id="dwi:6645601"/>
<proteinExistence type="predicted"/>
<evidence type="ECO:0000256" key="1">
    <source>
        <dbReference type="SAM" id="SignalP"/>
    </source>
</evidence>
<dbReference type="InParanoid" id="B4N4S1"/>
<protein>
    <submittedName>
        <fullName evidence="2">Uncharacterized protein</fullName>
    </submittedName>
</protein>
<dbReference type="EMBL" id="CH964095">
    <property type="protein sequence ID" value="EDW79145.1"/>
    <property type="molecule type" value="Genomic_DNA"/>
</dbReference>
<dbReference type="HOGENOM" id="CLU_113863_0_0_1"/>
<name>B4N4S1_DROWI</name>
<keyword evidence="1" id="KW-0732">Signal</keyword>
<dbReference type="AlphaFoldDB" id="B4N4S1"/>